<organism evidence="1 2">
    <name type="scientific">Streptomyces similanensis</name>
    <dbReference type="NCBI Taxonomy" id="1274988"/>
    <lineage>
        <taxon>Bacteria</taxon>
        <taxon>Bacillati</taxon>
        <taxon>Actinomycetota</taxon>
        <taxon>Actinomycetes</taxon>
        <taxon>Kitasatosporales</taxon>
        <taxon>Streptomycetaceae</taxon>
        <taxon>Streptomyces</taxon>
    </lineage>
</organism>
<dbReference type="RefSeq" id="WP_176149806.1">
    <property type="nucleotide sequence ID" value="NZ_BAABKC010000044.1"/>
</dbReference>
<proteinExistence type="predicted"/>
<dbReference type="InterPro" id="IPR007263">
    <property type="entry name" value="DCC1-like"/>
</dbReference>
<dbReference type="Proteomes" id="UP001500124">
    <property type="component" value="Unassembled WGS sequence"/>
</dbReference>
<gene>
    <name evidence="1" type="ORF">GCM10023336_31360</name>
</gene>
<accession>A0ABP9KIA7</accession>
<evidence type="ECO:0000313" key="2">
    <source>
        <dbReference type="Proteomes" id="UP001500124"/>
    </source>
</evidence>
<keyword evidence="2" id="KW-1185">Reference proteome</keyword>
<dbReference type="EMBL" id="BAABKC010000044">
    <property type="protein sequence ID" value="GAA5057463.1"/>
    <property type="molecule type" value="Genomic_DNA"/>
</dbReference>
<reference evidence="2" key="1">
    <citation type="journal article" date="2019" name="Int. J. Syst. Evol. Microbiol.">
        <title>The Global Catalogue of Microorganisms (GCM) 10K type strain sequencing project: providing services to taxonomists for standard genome sequencing and annotation.</title>
        <authorList>
            <consortium name="The Broad Institute Genomics Platform"/>
            <consortium name="The Broad Institute Genome Sequencing Center for Infectious Disease"/>
            <person name="Wu L."/>
            <person name="Ma J."/>
        </authorList>
    </citation>
    <scope>NUCLEOTIDE SEQUENCE [LARGE SCALE GENOMIC DNA]</scope>
    <source>
        <strain evidence="2">JCM 18410</strain>
    </source>
</reference>
<comment type="caution">
    <text evidence="1">The sequence shown here is derived from an EMBL/GenBank/DDBJ whole genome shotgun (WGS) entry which is preliminary data.</text>
</comment>
<sequence length="125" mass="13642">MRTRPVLIYDGDCGFCTASATFAERRVHPRCDVRPWQSLHLDEYGVTPERAQYEALWVTPTGRVHGGAQAVAKALLSAGGPWSVPGALLTLPPLRWAAHAAYRLIADNRHRLPGSTGACAVTPRR</sequence>
<protein>
    <recommendedName>
        <fullName evidence="3">DUF393 domain-containing protein</fullName>
    </recommendedName>
</protein>
<evidence type="ECO:0000313" key="1">
    <source>
        <dbReference type="EMBL" id="GAA5057463.1"/>
    </source>
</evidence>
<name>A0ABP9KIA7_9ACTN</name>
<dbReference type="Pfam" id="PF04134">
    <property type="entry name" value="DCC1-like"/>
    <property type="match status" value="1"/>
</dbReference>
<evidence type="ECO:0008006" key="3">
    <source>
        <dbReference type="Google" id="ProtNLM"/>
    </source>
</evidence>